<dbReference type="OrthoDB" id="1657402at2759"/>
<keyword evidence="1" id="KW-0378">Hydrolase</keyword>
<gene>
    <name evidence="1" type="ORF">CTI12_AA316470</name>
</gene>
<evidence type="ECO:0000313" key="1">
    <source>
        <dbReference type="EMBL" id="PWA67597.1"/>
    </source>
</evidence>
<dbReference type="PANTHER" id="PTHR23421">
    <property type="entry name" value="BETA-GALACTOSIDASE RELATED"/>
    <property type="match status" value="1"/>
</dbReference>
<evidence type="ECO:0000313" key="2">
    <source>
        <dbReference type="Proteomes" id="UP000245207"/>
    </source>
</evidence>
<dbReference type="AlphaFoldDB" id="A0A2U1N293"/>
<keyword evidence="2" id="KW-1185">Reference proteome</keyword>
<protein>
    <submittedName>
        <fullName evidence="1">Glycoside hydrolase, family 35</fullName>
    </submittedName>
</protein>
<name>A0A2U1N293_ARTAN</name>
<comment type="caution">
    <text evidence="1">The sequence shown here is derived from an EMBL/GenBank/DDBJ whole genome shotgun (WGS) entry which is preliminary data.</text>
</comment>
<reference evidence="1 2" key="1">
    <citation type="journal article" date="2018" name="Mol. Plant">
        <title>The genome of Artemisia annua provides insight into the evolution of Asteraceae family and artemisinin biosynthesis.</title>
        <authorList>
            <person name="Shen Q."/>
            <person name="Zhang L."/>
            <person name="Liao Z."/>
            <person name="Wang S."/>
            <person name="Yan T."/>
            <person name="Shi P."/>
            <person name="Liu M."/>
            <person name="Fu X."/>
            <person name="Pan Q."/>
            <person name="Wang Y."/>
            <person name="Lv Z."/>
            <person name="Lu X."/>
            <person name="Zhang F."/>
            <person name="Jiang W."/>
            <person name="Ma Y."/>
            <person name="Chen M."/>
            <person name="Hao X."/>
            <person name="Li L."/>
            <person name="Tang Y."/>
            <person name="Lv G."/>
            <person name="Zhou Y."/>
            <person name="Sun X."/>
            <person name="Brodelius P.E."/>
            <person name="Rose J.K.C."/>
            <person name="Tang K."/>
        </authorList>
    </citation>
    <scope>NUCLEOTIDE SEQUENCE [LARGE SCALE GENOMIC DNA]</scope>
    <source>
        <strain evidence="2">cv. Huhao1</strain>
        <tissue evidence="1">Leaf</tissue>
    </source>
</reference>
<sequence length="122" mass="13136">MSLNKDSTGALRKTAIHGMSSITQGVSMGHTILEQVNGILRKDESSSRNAMQKFTTKMDQMMKDEKLFESQGGPIILSQAFGAAGHAYLTRAVKMVVGLNTGVPRVTASKNAPDPIVCTFYS</sequence>
<dbReference type="STRING" id="35608.A0A2U1N293"/>
<dbReference type="GO" id="GO:0004553">
    <property type="term" value="F:hydrolase activity, hydrolyzing O-glycosyl compounds"/>
    <property type="evidence" value="ECO:0007669"/>
    <property type="project" value="InterPro"/>
</dbReference>
<dbReference type="InterPro" id="IPR001944">
    <property type="entry name" value="Glycoside_Hdrlase_35"/>
</dbReference>
<accession>A0A2U1N293</accession>
<dbReference type="GO" id="GO:0005975">
    <property type="term" value="P:carbohydrate metabolic process"/>
    <property type="evidence" value="ECO:0007669"/>
    <property type="project" value="InterPro"/>
</dbReference>
<dbReference type="Proteomes" id="UP000245207">
    <property type="component" value="Unassembled WGS sequence"/>
</dbReference>
<dbReference type="Gene3D" id="3.20.20.80">
    <property type="entry name" value="Glycosidases"/>
    <property type="match status" value="1"/>
</dbReference>
<organism evidence="1 2">
    <name type="scientific">Artemisia annua</name>
    <name type="common">Sweet wormwood</name>
    <dbReference type="NCBI Taxonomy" id="35608"/>
    <lineage>
        <taxon>Eukaryota</taxon>
        <taxon>Viridiplantae</taxon>
        <taxon>Streptophyta</taxon>
        <taxon>Embryophyta</taxon>
        <taxon>Tracheophyta</taxon>
        <taxon>Spermatophyta</taxon>
        <taxon>Magnoliopsida</taxon>
        <taxon>eudicotyledons</taxon>
        <taxon>Gunneridae</taxon>
        <taxon>Pentapetalae</taxon>
        <taxon>asterids</taxon>
        <taxon>campanulids</taxon>
        <taxon>Asterales</taxon>
        <taxon>Asteraceae</taxon>
        <taxon>Asteroideae</taxon>
        <taxon>Anthemideae</taxon>
        <taxon>Artemisiinae</taxon>
        <taxon>Artemisia</taxon>
    </lineage>
</organism>
<proteinExistence type="predicted"/>
<dbReference type="EMBL" id="PKPP01003805">
    <property type="protein sequence ID" value="PWA67597.1"/>
    <property type="molecule type" value="Genomic_DNA"/>
</dbReference>